<proteinExistence type="predicted"/>
<keyword evidence="3" id="KW-1185">Reference proteome</keyword>
<evidence type="ECO:0000313" key="2">
    <source>
        <dbReference type="EMBL" id="KAF2638066.1"/>
    </source>
</evidence>
<dbReference type="Proteomes" id="UP000799753">
    <property type="component" value="Unassembled WGS sequence"/>
</dbReference>
<name>A0A6A6RRI5_9PLEO</name>
<keyword evidence="1" id="KW-0472">Membrane</keyword>
<reference evidence="2" key="1">
    <citation type="journal article" date="2020" name="Stud. Mycol.">
        <title>101 Dothideomycetes genomes: a test case for predicting lifestyles and emergence of pathogens.</title>
        <authorList>
            <person name="Haridas S."/>
            <person name="Albert R."/>
            <person name="Binder M."/>
            <person name="Bloem J."/>
            <person name="Labutti K."/>
            <person name="Salamov A."/>
            <person name="Andreopoulos B."/>
            <person name="Baker S."/>
            <person name="Barry K."/>
            <person name="Bills G."/>
            <person name="Bluhm B."/>
            <person name="Cannon C."/>
            <person name="Castanera R."/>
            <person name="Culley D."/>
            <person name="Daum C."/>
            <person name="Ezra D."/>
            <person name="Gonzalez J."/>
            <person name="Henrissat B."/>
            <person name="Kuo A."/>
            <person name="Liang C."/>
            <person name="Lipzen A."/>
            <person name="Lutzoni F."/>
            <person name="Magnuson J."/>
            <person name="Mondo S."/>
            <person name="Nolan M."/>
            <person name="Ohm R."/>
            <person name="Pangilinan J."/>
            <person name="Park H.-J."/>
            <person name="Ramirez L."/>
            <person name="Alfaro M."/>
            <person name="Sun H."/>
            <person name="Tritt A."/>
            <person name="Yoshinaga Y."/>
            <person name="Zwiers L.-H."/>
            <person name="Turgeon B."/>
            <person name="Goodwin S."/>
            <person name="Spatafora J."/>
            <person name="Crous P."/>
            <person name="Grigoriev I."/>
        </authorList>
    </citation>
    <scope>NUCLEOTIDE SEQUENCE</scope>
    <source>
        <strain evidence="2">CBS 473.64</strain>
    </source>
</reference>
<feature type="transmembrane region" description="Helical" evidence="1">
    <location>
        <begin position="223"/>
        <end position="240"/>
    </location>
</feature>
<gene>
    <name evidence="2" type="ORF">P280DRAFT_529762</name>
</gene>
<sequence length="271" mass="31793">MVKSFFYHEAQTSSISWGLDENFWTELFLVDTYFGSERNLRTHLKSKPNGDGFDPPLGGRGTMEEPRFDPRGYWLLMLDRRMLQVTEYTALIETFNMRIERYAGELAQTFEDDDKRTHTQTLSNVIETIQIFVDCISGIASAWDTFNNYQMSFFTVHARDKIEYPRLIDSIVQNLAELERLKRVPMTKSNRFKFKLNSYLAFPLLFTAAIFSMDFIHSKHVCALFFAVLFLTSLINYMIASHKSPLRVGLDCKDWVVKNRVRPRVRLHRQP</sequence>
<dbReference type="AlphaFoldDB" id="A0A6A6RRI5"/>
<dbReference type="OrthoDB" id="5428055at2759"/>
<evidence type="ECO:0000313" key="3">
    <source>
        <dbReference type="Proteomes" id="UP000799753"/>
    </source>
</evidence>
<protein>
    <submittedName>
        <fullName evidence="2">Uncharacterized protein</fullName>
    </submittedName>
</protein>
<keyword evidence="1" id="KW-1133">Transmembrane helix</keyword>
<feature type="transmembrane region" description="Helical" evidence="1">
    <location>
        <begin position="196"/>
        <end position="217"/>
    </location>
</feature>
<dbReference type="EMBL" id="MU006791">
    <property type="protein sequence ID" value="KAF2638066.1"/>
    <property type="molecule type" value="Genomic_DNA"/>
</dbReference>
<organism evidence="2 3">
    <name type="scientific">Massarina eburnea CBS 473.64</name>
    <dbReference type="NCBI Taxonomy" id="1395130"/>
    <lineage>
        <taxon>Eukaryota</taxon>
        <taxon>Fungi</taxon>
        <taxon>Dikarya</taxon>
        <taxon>Ascomycota</taxon>
        <taxon>Pezizomycotina</taxon>
        <taxon>Dothideomycetes</taxon>
        <taxon>Pleosporomycetidae</taxon>
        <taxon>Pleosporales</taxon>
        <taxon>Massarineae</taxon>
        <taxon>Massarinaceae</taxon>
        <taxon>Massarina</taxon>
    </lineage>
</organism>
<accession>A0A6A6RRI5</accession>
<keyword evidence="1" id="KW-0812">Transmembrane</keyword>
<evidence type="ECO:0000256" key="1">
    <source>
        <dbReference type="SAM" id="Phobius"/>
    </source>
</evidence>